<dbReference type="Pfam" id="PF00293">
    <property type="entry name" value="NUDIX"/>
    <property type="match status" value="1"/>
</dbReference>
<feature type="transmembrane region" description="Helical" evidence="6">
    <location>
        <begin position="434"/>
        <end position="455"/>
    </location>
</feature>
<evidence type="ECO:0000256" key="1">
    <source>
        <dbReference type="ARBA" id="ARBA00001946"/>
    </source>
</evidence>
<dbReference type="SUPFAM" id="SSF55811">
    <property type="entry name" value="Nudix"/>
    <property type="match status" value="1"/>
</dbReference>
<comment type="caution">
    <text evidence="8">The sequence shown here is derived from an EMBL/GenBank/DDBJ whole genome shotgun (WGS) entry which is preliminary data.</text>
</comment>
<proteinExistence type="predicted"/>
<feature type="transmembrane region" description="Helical" evidence="6">
    <location>
        <begin position="250"/>
        <end position="271"/>
    </location>
</feature>
<keyword evidence="6" id="KW-0812">Transmembrane</keyword>
<gene>
    <name evidence="8" type="ORF">F0238_16465</name>
</gene>
<dbReference type="InterPro" id="IPR015797">
    <property type="entry name" value="NUDIX_hydrolase-like_dom_sf"/>
</dbReference>
<organism evidence="8 9">
    <name type="scientific">Vibrio coralliilyticus</name>
    <dbReference type="NCBI Taxonomy" id="190893"/>
    <lineage>
        <taxon>Bacteria</taxon>
        <taxon>Pseudomonadati</taxon>
        <taxon>Pseudomonadota</taxon>
        <taxon>Gammaproteobacteria</taxon>
        <taxon>Vibrionales</taxon>
        <taxon>Vibrionaceae</taxon>
        <taxon>Vibrio</taxon>
    </lineage>
</organism>
<dbReference type="EC" id="3.6.1.27" evidence="2"/>
<dbReference type="PROSITE" id="PS51462">
    <property type="entry name" value="NUDIX"/>
    <property type="match status" value="1"/>
</dbReference>
<accession>A0AAP6ZN57</accession>
<evidence type="ECO:0000259" key="7">
    <source>
        <dbReference type="PROSITE" id="PS51462"/>
    </source>
</evidence>
<dbReference type="InterPro" id="IPR036938">
    <property type="entry name" value="PAP2/HPO_sf"/>
</dbReference>
<feature type="domain" description="Nudix hydrolase" evidence="7">
    <location>
        <begin position="37"/>
        <end position="170"/>
    </location>
</feature>
<name>A0AAP6ZN57_9VIBR</name>
<dbReference type="Gene3D" id="3.90.79.10">
    <property type="entry name" value="Nucleoside Triphosphate Pyrophosphohydrolase"/>
    <property type="match status" value="1"/>
</dbReference>
<dbReference type="InterPro" id="IPR000326">
    <property type="entry name" value="PAP2/HPO"/>
</dbReference>
<feature type="transmembrane region" description="Helical" evidence="6">
    <location>
        <begin position="351"/>
        <end position="371"/>
    </location>
</feature>
<keyword evidence="6" id="KW-1133">Transmembrane helix</keyword>
<evidence type="ECO:0000256" key="4">
    <source>
        <dbReference type="ARBA" id="ARBA00032707"/>
    </source>
</evidence>
<feature type="transmembrane region" description="Helical" evidence="6">
    <location>
        <begin position="404"/>
        <end position="422"/>
    </location>
</feature>
<dbReference type="AlphaFoldDB" id="A0AAP6ZN57"/>
<comment type="cofactor">
    <cofactor evidence="1">
        <name>Mg(2+)</name>
        <dbReference type="ChEBI" id="CHEBI:18420"/>
    </cofactor>
</comment>
<feature type="transmembrane region" description="Helical" evidence="6">
    <location>
        <begin position="461"/>
        <end position="481"/>
    </location>
</feature>
<sequence>MERAIVQTLSMILALLTSVWSGVLLANPQVSEEVTASYQPKGAACVIRDEGGRIVLVQDYLTRKLSLPGGYIGDHEAFHVAAKRETWEETGIDVHVGPQLALNAYRVVFACQATTPVGVMVPAWANAFDAPIIPAFNAPHFGKEIRQVYLTALAPSVKAAYRYPDDWEALKGWRRDSSASPFYHRDLRLEHADTRQASELAMMTAFQSWVKLHSPMTGLLTFGNGLGEGALAVGLLIVCLLLFPLRVGLTLAFVLLATAYSVNLLKMAWAIPRPFYLLPALQQAAASGFSFPSGHTTQAAALVGTLLGWLVSRGQTRSPLVITAALLGWLVLSALAGAARVWLGVHYPTDVLAGMGLGGLIALVAMSLYHFRYANQKRAIESKRLWALLLVLCWYGTLQLLQPLYLFAWFACLGLVIALCLGERSQEVKGLNPWRQVLIAVAGLVVVAMAAKMLVTPATTSVVILTTYSVAILVGMLWMVVGAPKLTRKARIVYKRVECALRR</sequence>
<dbReference type="PROSITE" id="PS00893">
    <property type="entry name" value="NUDIX_BOX"/>
    <property type="match status" value="1"/>
</dbReference>
<evidence type="ECO:0000256" key="2">
    <source>
        <dbReference type="ARBA" id="ARBA00012374"/>
    </source>
</evidence>
<dbReference type="EMBL" id="VTXP01000008">
    <property type="protein sequence ID" value="NOJ24327.1"/>
    <property type="molecule type" value="Genomic_DNA"/>
</dbReference>
<dbReference type="InterPro" id="IPR020084">
    <property type="entry name" value="NUDIX_hydrolase_CS"/>
</dbReference>
<feature type="transmembrane region" description="Helical" evidence="6">
    <location>
        <begin position="291"/>
        <end position="311"/>
    </location>
</feature>
<dbReference type="Pfam" id="PF01569">
    <property type="entry name" value="PAP2"/>
    <property type="match status" value="1"/>
</dbReference>
<dbReference type="PANTHER" id="PTHR14969">
    <property type="entry name" value="SPHINGOSINE-1-PHOSPHATE PHOSPHOHYDROLASE"/>
    <property type="match status" value="1"/>
</dbReference>
<dbReference type="PANTHER" id="PTHR14969:SF13">
    <property type="entry name" value="AT30094P"/>
    <property type="match status" value="1"/>
</dbReference>
<dbReference type="Proteomes" id="UP000576645">
    <property type="component" value="Unassembled WGS sequence"/>
</dbReference>
<keyword evidence="6" id="KW-0472">Membrane</keyword>
<feature type="transmembrane region" description="Helical" evidence="6">
    <location>
        <begin position="383"/>
        <end position="398"/>
    </location>
</feature>
<evidence type="ECO:0000256" key="6">
    <source>
        <dbReference type="SAM" id="Phobius"/>
    </source>
</evidence>
<keyword evidence="3" id="KW-0378">Hydrolase</keyword>
<dbReference type="GO" id="GO:0050380">
    <property type="term" value="F:undecaprenyl-diphosphatase activity"/>
    <property type="evidence" value="ECO:0007669"/>
    <property type="project" value="UniProtKB-EC"/>
</dbReference>
<dbReference type="SUPFAM" id="SSF48317">
    <property type="entry name" value="Acid phosphatase/Vanadium-dependent haloperoxidase"/>
    <property type="match status" value="1"/>
</dbReference>
<comment type="catalytic activity">
    <reaction evidence="5">
        <text>di-trans,octa-cis-undecaprenyl diphosphate + H2O = di-trans,octa-cis-undecaprenyl phosphate + phosphate + H(+)</text>
        <dbReference type="Rhea" id="RHEA:28094"/>
        <dbReference type="ChEBI" id="CHEBI:15377"/>
        <dbReference type="ChEBI" id="CHEBI:15378"/>
        <dbReference type="ChEBI" id="CHEBI:43474"/>
        <dbReference type="ChEBI" id="CHEBI:58405"/>
        <dbReference type="ChEBI" id="CHEBI:60392"/>
        <dbReference type="EC" id="3.6.1.27"/>
    </reaction>
</comment>
<protein>
    <recommendedName>
        <fullName evidence="2">undecaprenyl-diphosphate phosphatase</fullName>
        <ecNumber evidence="2">3.6.1.27</ecNumber>
    </recommendedName>
    <alternativeName>
        <fullName evidence="4">Undecaprenyl pyrophosphate phosphatase</fullName>
    </alternativeName>
</protein>
<dbReference type="Gene3D" id="1.20.144.10">
    <property type="entry name" value="Phosphatidic acid phosphatase type 2/haloperoxidase"/>
    <property type="match status" value="1"/>
</dbReference>
<evidence type="ECO:0000313" key="9">
    <source>
        <dbReference type="Proteomes" id="UP000576645"/>
    </source>
</evidence>
<dbReference type="RefSeq" id="WP_171353215.1">
    <property type="nucleotide sequence ID" value="NZ_VTXP01000008.1"/>
</dbReference>
<reference evidence="8 9" key="1">
    <citation type="submission" date="2019-09" db="EMBL/GenBank/DDBJ databases">
        <title>Draft genome sequencing and comparative genomics of hatchery-associated Vibrios.</title>
        <authorList>
            <person name="Kehlet-Delgado H."/>
            <person name="Mueller R.S."/>
        </authorList>
    </citation>
    <scope>NUCLEOTIDE SEQUENCE [LARGE SCALE GENOMIC DNA]</scope>
    <source>
        <strain evidence="8 9">09-121-3</strain>
    </source>
</reference>
<dbReference type="CDD" id="cd02883">
    <property type="entry name" value="NUDIX_Hydrolase"/>
    <property type="match status" value="1"/>
</dbReference>
<dbReference type="SMART" id="SM00014">
    <property type="entry name" value="acidPPc"/>
    <property type="match status" value="1"/>
</dbReference>
<evidence type="ECO:0000313" key="8">
    <source>
        <dbReference type="EMBL" id="NOJ24327.1"/>
    </source>
</evidence>
<evidence type="ECO:0000256" key="5">
    <source>
        <dbReference type="ARBA" id="ARBA00047594"/>
    </source>
</evidence>
<evidence type="ECO:0000256" key="3">
    <source>
        <dbReference type="ARBA" id="ARBA00022801"/>
    </source>
</evidence>
<dbReference type="InterPro" id="IPR000086">
    <property type="entry name" value="NUDIX_hydrolase_dom"/>
</dbReference>
<feature type="transmembrane region" description="Helical" evidence="6">
    <location>
        <begin position="320"/>
        <end position="339"/>
    </location>
</feature>
<feature type="transmembrane region" description="Helical" evidence="6">
    <location>
        <begin position="222"/>
        <end position="243"/>
    </location>
</feature>